<evidence type="ECO:0000256" key="1">
    <source>
        <dbReference type="SAM" id="Phobius"/>
    </source>
</evidence>
<keyword evidence="2" id="KW-0732">Signal</keyword>
<dbReference type="EMBL" id="JYDJ01000503">
    <property type="protein sequence ID" value="KRX34873.1"/>
    <property type="molecule type" value="Genomic_DNA"/>
</dbReference>
<dbReference type="PANTHER" id="PTHR13030">
    <property type="entry name" value="NUDIX HYDROLASE"/>
    <property type="match status" value="1"/>
</dbReference>
<feature type="signal peptide" evidence="2">
    <location>
        <begin position="1"/>
        <end position="17"/>
    </location>
</feature>
<comment type="caution">
    <text evidence="3">The sequence shown here is derived from an EMBL/GenBank/DDBJ whole genome shotgun (WGS) entry which is preliminary data.</text>
</comment>
<dbReference type="Gene3D" id="3.90.79.10">
    <property type="entry name" value="Nucleoside Triphosphate Pyrophosphohydrolase"/>
    <property type="match status" value="2"/>
</dbReference>
<protein>
    <submittedName>
        <fullName evidence="3">ADP-ribose pyrophosphatase, mitochondrial</fullName>
    </submittedName>
</protein>
<feature type="chain" id="PRO_5006869146" evidence="2">
    <location>
        <begin position="18"/>
        <end position="1013"/>
    </location>
</feature>
<evidence type="ECO:0000256" key="2">
    <source>
        <dbReference type="SAM" id="SignalP"/>
    </source>
</evidence>
<keyword evidence="4" id="KW-1185">Reference proteome</keyword>
<name>A0A0V0T750_9BILA</name>
<organism evidence="3 4">
    <name type="scientific">Trichinella murrelli</name>
    <dbReference type="NCBI Taxonomy" id="144512"/>
    <lineage>
        <taxon>Eukaryota</taxon>
        <taxon>Metazoa</taxon>
        <taxon>Ecdysozoa</taxon>
        <taxon>Nematoda</taxon>
        <taxon>Enoplea</taxon>
        <taxon>Dorylaimia</taxon>
        <taxon>Trichinellida</taxon>
        <taxon>Trichinellidae</taxon>
        <taxon>Trichinella</taxon>
    </lineage>
</organism>
<feature type="transmembrane region" description="Helical" evidence="1">
    <location>
        <begin position="959"/>
        <end position="982"/>
    </location>
</feature>
<gene>
    <name evidence="3" type="primary">Nudt9</name>
    <name evidence="3" type="ORF">T05_3007</name>
</gene>
<keyword evidence="1" id="KW-0812">Transmembrane</keyword>
<dbReference type="AlphaFoldDB" id="A0A0V0T750"/>
<feature type="transmembrane region" description="Helical" evidence="1">
    <location>
        <begin position="462"/>
        <end position="485"/>
    </location>
</feature>
<dbReference type="Pfam" id="PF25969">
    <property type="entry name" value="NUDT9_N"/>
    <property type="match status" value="2"/>
</dbReference>
<dbReference type="InterPro" id="IPR039989">
    <property type="entry name" value="NUDT9"/>
</dbReference>
<feature type="transmembrane region" description="Helical" evidence="1">
    <location>
        <begin position="491"/>
        <end position="511"/>
    </location>
</feature>
<keyword evidence="1" id="KW-0472">Membrane</keyword>
<evidence type="ECO:0000313" key="4">
    <source>
        <dbReference type="Proteomes" id="UP000055048"/>
    </source>
</evidence>
<sequence>MALKSIAWILSAFLVSASLCDLQDDAQVLEIFDQFDGKHLPSPMPDDTVCNFSNSSIEADIVKEAITVKNKPKESSLLSSDAALHIAKQLSSYISESAEGNMFYLVTQAIKGEKCDPGNEAMHVIHAVIKETDCDKKEIEEWGSHSGCRVNEHDIGHHCIWIGKVKESKVTENHGIFCEVYFNSYSFFSSAQPLCQSLRYHNTGMLRVTPANAKFFEGSFVAYKPPDFSASYPKEKSFDDFDPSHKKINLNGRDGSIDRRPMDNKKYAVKDGRPLNPGGFTGLQGRGVHPRWGPNFMAIFVITRREGDKLEVLSTSSSLKPVSFPHFYVDNYDLATLSSQLEKIILHSNSQNSHSGEEIKKIVKEAMHHSTLLKQGFTPDASNTDNSWLETVIVQINDQSRKHVGLLDLKPTESLDKVGWKLLDKTEQKNLLNTLSKAIGKDNLNEVAAEVGKKRSRKLLKALVVAGLIGKFLSGIGLVVSLVALVCTGSLLPVLGALGLLVAFSVLSMALKSIAWILSAFLVSASLCDLQDDAQVLEIFDQFDGKHLPSPMPDDTVCNFSNSSIEADIVKEAITVKNKPKESSLLSSDAALHIAKQLSSYISESAEGNMFYLVTQAIKGEKCDPGNEAMHVIHAVIKETDCDKREIEEWGSHSGCRVNEHDIGHHCIWIGKVKESKVTENHGIFCESYSFFSSAQPLCQSLRYHNTGMLRVTPANAKFFEGSFVAYKPPDFSASYPKEKSFDDFDPSHKDGSIDRRPMDNKKYAVKDGRPLNPGGFTGLQGRGVHPRWGPNFMAIFVITRREGDKLEVLSTSSSLKPVSFPHFYVDNYDLATLSSQLEKIILHSNSQNSHSGEEIKKIVKEAMHHSTLLKQGFTPDASNTDNSWLETVIVQINDQSRKHVGLLDLKPTESLDKVGWKLLDKTEQKNLLNTLSKAIGKDNLNEVAAEVGKKRSRKLLKALVVAGLIGKFLSGIGLVVSLVALVCTGSLLPVLGALGLLVAFSVLSVIAMQHTW</sequence>
<keyword evidence="1" id="KW-1133">Transmembrane helix</keyword>
<evidence type="ECO:0000313" key="3">
    <source>
        <dbReference type="EMBL" id="KRX34873.1"/>
    </source>
</evidence>
<accession>A0A0V0T750</accession>
<dbReference type="PANTHER" id="PTHR13030:SF8">
    <property type="entry name" value="ADP-RIBOSE PYROPHOSPHATASE, MITOCHONDRIAL"/>
    <property type="match status" value="1"/>
</dbReference>
<feature type="transmembrane region" description="Helical" evidence="1">
    <location>
        <begin position="988"/>
        <end position="1009"/>
    </location>
</feature>
<reference evidence="3 4" key="1">
    <citation type="submission" date="2015-01" db="EMBL/GenBank/DDBJ databases">
        <title>Evolution of Trichinella species and genotypes.</title>
        <authorList>
            <person name="Korhonen P.K."/>
            <person name="Edoardo P."/>
            <person name="Giuseppe L.R."/>
            <person name="Gasser R.B."/>
        </authorList>
    </citation>
    <scope>NUCLEOTIDE SEQUENCE [LARGE SCALE GENOMIC DNA]</scope>
    <source>
        <strain evidence="3">ISS417</strain>
    </source>
</reference>
<dbReference type="Proteomes" id="UP000055048">
    <property type="component" value="Unassembled WGS sequence"/>
</dbReference>
<dbReference type="GO" id="GO:0047631">
    <property type="term" value="F:ADP-ribose diphosphatase activity"/>
    <property type="evidence" value="ECO:0007669"/>
    <property type="project" value="InterPro"/>
</dbReference>
<dbReference type="OrthoDB" id="10056930at2759"/>
<proteinExistence type="predicted"/>